<dbReference type="Proteomes" id="UP001222118">
    <property type="component" value="Chromosome"/>
</dbReference>
<sequence>MKNILLATVAVLSLGAMTPAFAQTTTDANAAVGATAGGTGGAALGFVLGGPIGAVVGGFAGATLGAEAGVAATTVEYAGTHPVEPIYIDGSVDIGATLPADVTIHPVEGDAQYGYVYANDRVWIVDMQSRALVQSPGYLVPQATADFVVNNPVGTVNVNGDIVVGYQVPADVQLTAVPDDRTYSYAYINDRPVLVENSSRAVVWIK</sequence>
<evidence type="ECO:0000313" key="2">
    <source>
        <dbReference type="EMBL" id="WDR07110.1"/>
    </source>
</evidence>
<keyword evidence="1" id="KW-0732">Signal</keyword>
<dbReference type="RefSeq" id="WP_282212623.1">
    <property type="nucleotide sequence ID" value="NZ_CP118247.1"/>
</dbReference>
<name>A0ABY7Z288_9HYPH</name>
<evidence type="ECO:0000313" key="3">
    <source>
        <dbReference type="Proteomes" id="UP001222118"/>
    </source>
</evidence>
<dbReference type="Pfam" id="PF06823">
    <property type="entry name" value="DUF1236"/>
    <property type="match status" value="2"/>
</dbReference>
<dbReference type="InterPro" id="IPR009642">
    <property type="entry name" value="DUF1236"/>
</dbReference>
<gene>
    <name evidence="2" type="ORF">PSQ90_06660</name>
</gene>
<keyword evidence="3" id="KW-1185">Reference proteome</keyword>
<feature type="chain" id="PRO_5045229615" evidence="1">
    <location>
        <begin position="23"/>
        <end position="206"/>
    </location>
</feature>
<organism evidence="2 3">
    <name type="scientific">Devosia rhodophyticola</name>
    <dbReference type="NCBI Taxonomy" id="3026423"/>
    <lineage>
        <taxon>Bacteria</taxon>
        <taxon>Pseudomonadati</taxon>
        <taxon>Pseudomonadota</taxon>
        <taxon>Alphaproteobacteria</taxon>
        <taxon>Hyphomicrobiales</taxon>
        <taxon>Devosiaceae</taxon>
        <taxon>Devosia</taxon>
    </lineage>
</organism>
<protein>
    <submittedName>
        <fullName evidence="2">DUF1236 domain-containing protein</fullName>
    </submittedName>
</protein>
<reference evidence="2 3" key="1">
    <citation type="submission" date="2023-02" db="EMBL/GenBank/DDBJ databases">
        <title>Devosia chondri sp. nov., isolated from the phycosphere of marine algae.</title>
        <authorList>
            <person name="Kim J.M."/>
            <person name="Lee J.K."/>
            <person name="Choi B.J."/>
            <person name="Bayburt H."/>
            <person name="Jeon C.O."/>
        </authorList>
    </citation>
    <scope>NUCLEOTIDE SEQUENCE [LARGE SCALE GENOMIC DNA]</scope>
    <source>
        <strain evidence="2 3">G2-5</strain>
    </source>
</reference>
<proteinExistence type="predicted"/>
<feature type="signal peptide" evidence="1">
    <location>
        <begin position="1"/>
        <end position="22"/>
    </location>
</feature>
<accession>A0ABY7Z288</accession>
<dbReference type="EMBL" id="CP118247">
    <property type="protein sequence ID" value="WDR07110.1"/>
    <property type="molecule type" value="Genomic_DNA"/>
</dbReference>
<evidence type="ECO:0000256" key="1">
    <source>
        <dbReference type="SAM" id="SignalP"/>
    </source>
</evidence>